<proteinExistence type="predicted"/>
<reference evidence="3" key="1">
    <citation type="submission" date="2015-07" db="EMBL/GenBank/DDBJ databases">
        <title>Transcriptome Assembly of Anthurium amnicola.</title>
        <authorList>
            <person name="Suzuki J."/>
        </authorList>
    </citation>
    <scope>NUCLEOTIDE SEQUENCE</scope>
</reference>
<name>A0A1D1XJ56_9ARAE</name>
<accession>A0A1D1XJ56</accession>
<dbReference type="EMBL" id="GDJX01025625">
    <property type="protein sequence ID" value="JAT42311.1"/>
    <property type="molecule type" value="Transcribed_RNA"/>
</dbReference>
<keyword evidence="1" id="KW-0175">Coiled coil</keyword>
<evidence type="ECO:0000256" key="1">
    <source>
        <dbReference type="SAM" id="Coils"/>
    </source>
</evidence>
<feature type="non-terminal residue" evidence="3">
    <location>
        <position position="1"/>
    </location>
</feature>
<organism evidence="3">
    <name type="scientific">Anthurium amnicola</name>
    <dbReference type="NCBI Taxonomy" id="1678845"/>
    <lineage>
        <taxon>Eukaryota</taxon>
        <taxon>Viridiplantae</taxon>
        <taxon>Streptophyta</taxon>
        <taxon>Embryophyta</taxon>
        <taxon>Tracheophyta</taxon>
        <taxon>Spermatophyta</taxon>
        <taxon>Magnoliopsida</taxon>
        <taxon>Liliopsida</taxon>
        <taxon>Araceae</taxon>
        <taxon>Pothoideae</taxon>
        <taxon>Potheae</taxon>
        <taxon>Anthurium</taxon>
    </lineage>
</organism>
<dbReference type="PANTHER" id="PTHR36037:SF1">
    <property type="entry name" value="RNA-DIRECTED DNA POLYMERASE (REVERSE TRANSCRIPTASE)-RELATED FAMILY PROTEIN"/>
    <property type="match status" value="1"/>
</dbReference>
<evidence type="ECO:0000256" key="2">
    <source>
        <dbReference type="SAM" id="MobiDB-lite"/>
    </source>
</evidence>
<dbReference type="AlphaFoldDB" id="A0A1D1XJ56"/>
<protein>
    <submittedName>
        <fullName evidence="3">Pentatricopeptide repeat-containing protein At2g36240</fullName>
    </submittedName>
</protein>
<dbReference type="PANTHER" id="PTHR36037">
    <property type="entry name" value="RNA-DIRECTED DNA POLYMERASE (REVERSE TRANSCRIPTASE)-RELATED FAMILY PROTEIN"/>
    <property type="match status" value="1"/>
</dbReference>
<sequence>VARSVDMAERASSASSSSSPRGPDEAIDVETLRSRSQELCESVRADLLENAGTSLESKILLEGCLAELLNARDGIELEDESVASWGSEDSEMVLEQLKRKLTLVEDEKRRTEDEIMGHKRNIHEDSAHLYRDLMALDCSLKLSNSMDVHKFQGNMLNFRSVDGDLQRGIMDPCDDEKFKILQLGHQIEKANCSLSCLENLDYIVKRDEAIELIADMLSEEVKPIEFDGNWIRLSITTPISILDGSLLGQKLDFDVEPLFLYHELAIEVVDETLELKNIEIFPNDVCLENIIAAAKSSRQLFSSFSVPSLKLTLECLVRKVRQQIFLCNLRHLVVKDANNSRHSFEYLDKDKTIIAHLVGGYDAFIKVSLGWPISHSVLYLVSIQNSNVHSKGVSLSSFYKIKELANSLDAEIRYHLSLFADAIEEIYVREMCQEV</sequence>
<feature type="coiled-coil region" evidence="1">
    <location>
        <begin position="87"/>
        <end position="121"/>
    </location>
</feature>
<evidence type="ECO:0000313" key="3">
    <source>
        <dbReference type="EMBL" id="JAT42311.1"/>
    </source>
</evidence>
<gene>
    <name evidence="3" type="primary">At2g36240_2</name>
    <name evidence="3" type="ORF">g.45243</name>
</gene>
<feature type="region of interest" description="Disordered" evidence="2">
    <location>
        <begin position="1"/>
        <end position="25"/>
    </location>
</feature>